<dbReference type="EMBL" id="VATY01000002">
    <property type="protein sequence ID" value="TMM57261.1"/>
    <property type="molecule type" value="Genomic_DNA"/>
</dbReference>
<keyword evidence="3" id="KW-1185">Reference proteome</keyword>
<evidence type="ECO:0000313" key="3">
    <source>
        <dbReference type="Proteomes" id="UP000310314"/>
    </source>
</evidence>
<gene>
    <name evidence="2" type="ORF">FEE95_12300</name>
</gene>
<organism evidence="2 3">
    <name type="scientific">Maribacter algarum</name>
    <name type="common">ex Zhang et al. 2020</name>
    <dbReference type="NCBI Taxonomy" id="2578118"/>
    <lineage>
        <taxon>Bacteria</taxon>
        <taxon>Pseudomonadati</taxon>
        <taxon>Bacteroidota</taxon>
        <taxon>Flavobacteriia</taxon>
        <taxon>Flavobacteriales</taxon>
        <taxon>Flavobacteriaceae</taxon>
        <taxon>Maribacter</taxon>
    </lineage>
</organism>
<name>A0A5S3PRG9_9FLAO</name>
<evidence type="ECO:0000256" key="1">
    <source>
        <dbReference type="SAM" id="Phobius"/>
    </source>
</evidence>
<evidence type="ECO:0000313" key="2">
    <source>
        <dbReference type="EMBL" id="TMM57261.1"/>
    </source>
</evidence>
<keyword evidence="1" id="KW-0472">Membrane</keyword>
<keyword evidence="1" id="KW-0812">Transmembrane</keyword>
<protein>
    <submittedName>
        <fullName evidence="2">Uncharacterized protein</fullName>
    </submittedName>
</protein>
<feature type="transmembrane region" description="Helical" evidence="1">
    <location>
        <begin position="46"/>
        <end position="69"/>
    </location>
</feature>
<dbReference type="OrthoDB" id="1453686at2"/>
<dbReference type="AlphaFoldDB" id="A0A5S3PRG9"/>
<dbReference type="RefSeq" id="WP_138658244.1">
    <property type="nucleotide sequence ID" value="NZ_VATY01000002.1"/>
</dbReference>
<keyword evidence="1" id="KW-1133">Transmembrane helix</keyword>
<sequence length="77" mass="8504">MPDFKKLKRKWLIKGTLGALLFGFGLCCMIESGFLKHGGSIWYEWVLAGTISLCVTISGAVFLIQAGILGRELKKRS</sequence>
<dbReference type="Proteomes" id="UP000310314">
    <property type="component" value="Unassembled WGS sequence"/>
</dbReference>
<feature type="transmembrane region" description="Helical" evidence="1">
    <location>
        <begin position="12"/>
        <end position="34"/>
    </location>
</feature>
<proteinExistence type="predicted"/>
<accession>A0A5S3PRG9</accession>
<reference evidence="2 3" key="1">
    <citation type="submission" date="2019-05" db="EMBL/GenBank/DDBJ databases">
        <authorList>
            <person name="Zhang J.-Y."/>
            <person name="Feg X."/>
            <person name="Du Z.-J."/>
        </authorList>
    </citation>
    <scope>NUCLEOTIDE SEQUENCE [LARGE SCALE GENOMIC DNA]</scope>
    <source>
        <strain evidence="2 3">RZ26</strain>
    </source>
</reference>
<comment type="caution">
    <text evidence="2">The sequence shown here is derived from an EMBL/GenBank/DDBJ whole genome shotgun (WGS) entry which is preliminary data.</text>
</comment>